<comment type="caution">
    <text evidence="2">The sequence shown here is derived from an EMBL/GenBank/DDBJ whole genome shotgun (WGS) entry which is preliminary data.</text>
</comment>
<dbReference type="PROSITE" id="PS51273">
    <property type="entry name" value="GATASE_TYPE_1"/>
    <property type="match status" value="1"/>
</dbReference>
<proteinExistence type="predicted"/>
<dbReference type="PANTHER" id="PTHR43235">
    <property type="entry name" value="GLUTAMINE AMIDOTRANSFERASE PB2B2.05-RELATED"/>
    <property type="match status" value="1"/>
</dbReference>
<feature type="domain" description="Glutamine amidotransferase" evidence="1">
    <location>
        <begin position="21"/>
        <end position="202"/>
    </location>
</feature>
<dbReference type="InterPro" id="IPR029062">
    <property type="entry name" value="Class_I_gatase-like"/>
</dbReference>
<evidence type="ECO:0000259" key="1">
    <source>
        <dbReference type="Pfam" id="PF00117"/>
    </source>
</evidence>
<dbReference type="Proteomes" id="UP000036166">
    <property type="component" value="Unassembled WGS sequence"/>
</dbReference>
<evidence type="ECO:0000313" key="3">
    <source>
        <dbReference type="Proteomes" id="UP000036166"/>
    </source>
</evidence>
<protein>
    <recommendedName>
        <fullName evidence="1">Glutamine amidotransferase domain-containing protein</fullName>
    </recommendedName>
</protein>
<gene>
    <name evidence="2" type="ORF">ACM15_17095</name>
</gene>
<dbReference type="InterPro" id="IPR044668">
    <property type="entry name" value="PuuD-like"/>
</dbReference>
<dbReference type="PATRIC" id="fig|328812.4.peg.4383"/>
<dbReference type="InterPro" id="IPR017926">
    <property type="entry name" value="GATASE"/>
</dbReference>
<dbReference type="GO" id="GO:0033969">
    <property type="term" value="F:gamma-glutamyl-gamma-aminobutyrate hydrolase activity"/>
    <property type="evidence" value="ECO:0007669"/>
    <property type="project" value="TreeGrafter"/>
</dbReference>
<reference evidence="2 3" key="1">
    <citation type="submission" date="2015-06" db="EMBL/GenBank/DDBJ databases">
        <title>Draft Genome Sequence of Parabacteroides goldsteinii with Putative Novel Metallo-Beta-Lactamases Isolated from a Blood Culture from a Human Patient.</title>
        <authorList>
            <person name="Krogh T.J."/>
            <person name="Agergaard C.N."/>
            <person name="Moller-Jensen J."/>
            <person name="Justesen U.S."/>
        </authorList>
    </citation>
    <scope>NUCLEOTIDE SEQUENCE [LARGE SCALE GENOMIC DNA]</scope>
    <source>
        <strain evidence="2 3">910340</strain>
    </source>
</reference>
<dbReference type="EMBL" id="LFJV01000058">
    <property type="protein sequence ID" value="KMM32502.1"/>
    <property type="molecule type" value="Genomic_DNA"/>
</dbReference>
<name>A0A0J6FCX4_9BACT</name>
<dbReference type="SUPFAM" id="SSF52317">
    <property type="entry name" value="Class I glutamine amidotransferase-like"/>
    <property type="match status" value="1"/>
</dbReference>
<dbReference type="GO" id="GO:0006598">
    <property type="term" value="P:polyamine catabolic process"/>
    <property type="evidence" value="ECO:0007669"/>
    <property type="project" value="TreeGrafter"/>
</dbReference>
<accession>A0A0J6FCX4</accession>
<dbReference type="AlphaFoldDB" id="A0A0J6FCX4"/>
<dbReference type="Pfam" id="PF00117">
    <property type="entry name" value="GATase"/>
    <property type="match status" value="1"/>
</dbReference>
<organism evidence="2 3">
    <name type="scientific">Parabacteroides goldsteinii</name>
    <dbReference type="NCBI Taxonomy" id="328812"/>
    <lineage>
        <taxon>Bacteria</taxon>
        <taxon>Pseudomonadati</taxon>
        <taxon>Bacteroidota</taxon>
        <taxon>Bacteroidia</taxon>
        <taxon>Bacteroidales</taxon>
        <taxon>Tannerellaceae</taxon>
        <taxon>Parabacteroides</taxon>
    </lineage>
</organism>
<evidence type="ECO:0000313" key="2">
    <source>
        <dbReference type="EMBL" id="KMM32502.1"/>
    </source>
</evidence>
<sequence length="223" mass="25043">MMKTLITQREGTDKYGVPVDSLESNYIRYFSNLGCELYPVSNFISRTGYLFDLDVELLILTGGGSLNGGFYCPVKPETDSPCRDYIEKALFEEAIKRQIPILAICRGMQYVNALLGGSISVLSGLPVLRRVGEDHPVSFGEEIVYVNNYHNDGVYLNQLATDLTPIGIDKENGVVEAFMSDAHKTLGVQFHPERNIQDYESRGFIDLLIENFIHNRTNKYSGK</sequence>
<dbReference type="Gene3D" id="3.40.50.880">
    <property type="match status" value="1"/>
</dbReference>
<dbReference type="PANTHER" id="PTHR43235:SF1">
    <property type="entry name" value="GLUTAMINE AMIDOTRANSFERASE PB2B2.05-RELATED"/>
    <property type="match status" value="1"/>
</dbReference>
<dbReference type="GO" id="GO:0005829">
    <property type="term" value="C:cytosol"/>
    <property type="evidence" value="ECO:0007669"/>
    <property type="project" value="TreeGrafter"/>
</dbReference>